<evidence type="ECO:0000256" key="5">
    <source>
        <dbReference type="ARBA" id="ARBA00023295"/>
    </source>
</evidence>
<protein>
    <submittedName>
        <fullName evidence="11">GH43 family beta-xylosidase</fullName>
    </submittedName>
</protein>
<evidence type="ECO:0000256" key="8">
    <source>
        <dbReference type="RuleBase" id="RU361187"/>
    </source>
</evidence>
<feature type="compositionally biased region" description="Pro residues" evidence="9">
    <location>
        <begin position="503"/>
        <end position="512"/>
    </location>
</feature>
<keyword evidence="3 8" id="KW-0378">Hydrolase</keyword>
<dbReference type="InterPro" id="IPR052176">
    <property type="entry name" value="Glycosyl_Hydrlase_43_Enz"/>
</dbReference>
<feature type="region of interest" description="Disordered" evidence="9">
    <location>
        <begin position="493"/>
        <end position="512"/>
    </location>
</feature>
<evidence type="ECO:0000256" key="4">
    <source>
        <dbReference type="ARBA" id="ARBA00023277"/>
    </source>
</evidence>
<reference evidence="11 12" key="1">
    <citation type="submission" date="2020-08" db="EMBL/GenBank/DDBJ databases">
        <title>Genomic Encyclopedia of Type Strains, Phase IV (KMG-IV): sequencing the most valuable type-strain genomes for metagenomic binning, comparative biology and taxonomic classification.</title>
        <authorList>
            <person name="Goeker M."/>
        </authorList>
    </citation>
    <scope>NUCLEOTIDE SEQUENCE [LARGE SCALE GENOMIC DNA]</scope>
    <source>
        <strain evidence="11 12">YC6886</strain>
    </source>
</reference>
<dbReference type="CDD" id="cd08991">
    <property type="entry name" value="GH43_HoAraf43-like"/>
    <property type="match status" value="1"/>
</dbReference>
<comment type="caution">
    <text evidence="11">The sequence shown here is derived from an EMBL/GenBank/DDBJ whole genome shotgun (WGS) entry which is preliminary data.</text>
</comment>
<proteinExistence type="inferred from homology"/>
<keyword evidence="2" id="KW-0624">Polysaccharide degradation</keyword>
<comment type="similarity">
    <text evidence="1 8">Belongs to the glycosyl hydrolase 43 family.</text>
</comment>
<dbReference type="EMBL" id="JACHFD010000002">
    <property type="protein sequence ID" value="MBB5350437.1"/>
    <property type="molecule type" value="Genomic_DNA"/>
</dbReference>
<dbReference type="InterPro" id="IPR010496">
    <property type="entry name" value="AL/BT2_dom"/>
</dbReference>
<dbReference type="Gene3D" id="2.60.120.560">
    <property type="entry name" value="Exo-inulinase, domain 1"/>
    <property type="match status" value="1"/>
</dbReference>
<evidence type="ECO:0000313" key="11">
    <source>
        <dbReference type="EMBL" id="MBB5350437.1"/>
    </source>
</evidence>
<dbReference type="GO" id="GO:0045493">
    <property type="term" value="P:xylan catabolic process"/>
    <property type="evidence" value="ECO:0007669"/>
    <property type="project" value="UniProtKB-KW"/>
</dbReference>
<feature type="active site" description="Proton acceptor" evidence="6">
    <location>
        <position position="222"/>
    </location>
</feature>
<dbReference type="GO" id="GO:0004553">
    <property type="term" value="F:hydrolase activity, hydrolyzing O-glycosyl compounds"/>
    <property type="evidence" value="ECO:0007669"/>
    <property type="project" value="InterPro"/>
</dbReference>
<dbReference type="SUPFAM" id="SSF75005">
    <property type="entry name" value="Arabinanase/levansucrase/invertase"/>
    <property type="match status" value="1"/>
</dbReference>
<dbReference type="AlphaFoldDB" id="A0A840UW94"/>
<evidence type="ECO:0000256" key="7">
    <source>
        <dbReference type="PIRSR" id="PIRSR606710-2"/>
    </source>
</evidence>
<organism evidence="11 12">
    <name type="scientific">Haloferula luteola</name>
    <dbReference type="NCBI Taxonomy" id="595692"/>
    <lineage>
        <taxon>Bacteria</taxon>
        <taxon>Pseudomonadati</taxon>
        <taxon>Verrucomicrobiota</taxon>
        <taxon>Verrucomicrobiia</taxon>
        <taxon>Verrucomicrobiales</taxon>
        <taxon>Verrucomicrobiaceae</taxon>
        <taxon>Haloferula</taxon>
    </lineage>
</organism>
<dbReference type="Pfam" id="PF04616">
    <property type="entry name" value="Glyco_hydro_43"/>
    <property type="match status" value="1"/>
</dbReference>
<evidence type="ECO:0000256" key="6">
    <source>
        <dbReference type="PIRSR" id="PIRSR606710-1"/>
    </source>
</evidence>
<evidence type="ECO:0000259" key="10">
    <source>
        <dbReference type="Pfam" id="PF06439"/>
    </source>
</evidence>
<sequence length="512" mass="57186">MAFPLLHMRLFPLALALSLILPAPGAWPYLDPLTHPSADHWELVGGDWSADQGSLDVDPGAGALAHLKGLEVNDFQLDLEIKADARSEVGVIFRGQKLDSKPDAYEGGEVRIHPGENTIYWDSVAKTRKPIAHRPLPIESDQWYHLRIQAAAERVRIYLESSPITSDSWPIFDGVEASFTKGDIALKASGDQASFRNLELREIRSRPLSDSFTNPVQEGGADPVVLHDNGKYYAYTTHTARQRGRTQGIRLHTSTDLVHWKDEGFALKDRDSWGDHGFWAPDIVEKDGTFYLYYAAQERICVATSNSPMGPFRQKTKEPMAPDSIKIDAHVFEDDDGQCYFYYVSFGQGNEIWGGKLNDDMVSVDPSSLRKMLGPDEAWERHQAPVTEGPEMIKHQGIYYLTYSGSHFAHPEYAVGYATSDSPLGPWKKYAFNPVMKSTSYARGTAHHCFIESPDGKEIFIVYHRHQSFTQVSPRNLAIDRVRFVPDPAGGPDILQIHGPTSTPQPMPSGAH</sequence>
<evidence type="ECO:0000313" key="12">
    <source>
        <dbReference type="Proteomes" id="UP000557717"/>
    </source>
</evidence>
<keyword evidence="12" id="KW-1185">Reference proteome</keyword>
<dbReference type="PANTHER" id="PTHR43772:SF2">
    <property type="entry name" value="PUTATIVE (AFU_ORTHOLOGUE AFUA_2G04480)-RELATED"/>
    <property type="match status" value="1"/>
</dbReference>
<keyword evidence="4" id="KW-0119">Carbohydrate metabolism</keyword>
<name>A0A840UW94_9BACT</name>
<dbReference type="Proteomes" id="UP000557717">
    <property type="component" value="Unassembled WGS sequence"/>
</dbReference>
<dbReference type="Pfam" id="PF06439">
    <property type="entry name" value="3keto-disac_hyd"/>
    <property type="match status" value="1"/>
</dbReference>
<dbReference type="Gene3D" id="2.115.10.20">
    <property type="entry name" value="Glycosyl hydrolase domain, family 43"/>
    <property type="match status" value="1"/>
</dbReference>
<keyword evidence="2" id="KW-0858">Xylan degradation</keyword>
<accession>A0A840UW94</accession>
<gene>
    <name evidence="11" type="ORF">HNR46_000661</name>
</gene>
<evidence type="ECO:0000256" key="9">
    <source>
        <dbReference type="SAM" id="MobiDB-lite"/>
    </source>
</evidence>
<evidence type="ECO:0000256" key="3">
    <source>
        <dbReference type="ARBA" id="ARBA00022801"/>
    </source>
</evidence>
<evidence type="ECO:0000256" key="1">
    <source>
        <dbReference type="ARBA" id="ARBA00009865"/>
    </source>
</evidence>
<dbReference type="PANTHER" id="PTHR43772">
    <property type="entry name" value="ENDO-1,4-BETA-XYLANASE"/>
    <property type="match status" value="1"/>
</dbReference>
<feature type="domain" description="3-keto-alpha-glucoside-1,2-lyase/3-keto-2-hydroxy-glucal hydratase" evidence="10">
    <location>
        <begin position="38"/>
        <end position="201"/>
    </location>
</feature>
<feature type="site" description="Important for catalytic activity, responsible for pKa modulation of the active site Glu and correct orientation of both the proton donor and substrate" evidence="7">
    <location>
        <position position="328"/>
    </location>
</feature>
<evidence type="ECO:0000256" key="2">
    <source>
        <dbReference type="ARBA" id="ARBA00022651"/>
    </source>
</evidence>
<dbReference type="RefSeq" id="WP_184015727.1">
    <property type="nucleotide sequence ID" value="NZ_JACHFD010000002.1"/>
</dbReference>
<dbReference type="InterPro" id="IPR006710">
    <property type="entry name" value="Glyco_hydro_43"/>
</dbReference>
<feature type="active site" description="Proton donor" evidence="6">
    <location>
        <position position="388"/>
    </location>
</feature>
<dbReference type="InterPro" id="IPR023296">
    <property type="entry name" value="Glyco_hydro_beta-prop_sf"/>
</dbReference>
<keyword evidence="5 8" id="KW-0326">Glycosidase</keyword>